<reference evidence="3" key="1">
    <citation type="submission" date="2022-07" db="EMBL/GenBank/DDBJ databases">
        <title>Phylogenomic reconstructions and comparative analyses of Kickxellomycotina fungi.</title>
        <authorList>
            <person name="Reynolds N.K."/>
            <person name="Stajich J.E."/>
            <person name="Barry K."/>
            <person name="Grigoriev I.V."/>
            <person name="Crous P."/>
            <person name="Smith M.E."/>
        </authorList>
    </citation>
    <scope>NUCLEOTIDE SEQUENCE</scope>
    <source>
        <strain evidence="3">NRRL 1566</strain>
    </source>
</reference>
<dbReference type="Pfam" id="PF02136">
    <property type="entry name" value="NTF2"/>
    <property type="match status" value="1"/>
</dbReference>
<dbReference type="EMBL" id="JANBUW010000016">
    <property type="protein sequence ID" value="KAJ2851192.1"/>
    <property type="molecule type" value="Genomic_DNA"/>
</dbReference>
<gene>
    <name evidence="3" type="primary">NXT2</name>
    <name evidence="3" type="ORF">IWW36_001331</name>
</gene>
<dbReference type="AlphaFoldDB" id="A0A9W8M246"/>
<dbReference type="GO" id="GO:0051028">
    <property type="term" value="P:mRNA transport"/>
    <property type="evidence" value="ECO:0007669"/>
    <property type="project" value="UniProtKB-UniRule"/>
</dbReference>
<dbReference type="GO" id="GO:0005634">
    <property type="term" value="C:nucleus"/>
    <property type="evidence" value="ECO:0007669"/>
    <property type="project" value="UniProtKB-SubCell"/>
</dbReference>
<keyword evidence="1" id="KW-0539">Nucleus</keyword>
<dbReference type="OrthoDB" id="25408at2759"/>
<keyword evidence="4" id="KW-1185">Reference proteome</keyword>
<dbReference type="PANTHER" id="PTHR12612">
    <property type="entry name" value="NUCLEAR TRANSPORT FACTOR 2"/>
    <property type="match status" value="1"/>
</dbReference>
<evidence type="ECO:0000256" key="1">
    <source>
        <dbReference type="RuleBase" id="RU369002"/>
    </source>
</evidence>
<comment type="function">
    <text evidence="1">Has a role in nuclear-cytoplasmic transport of proteins and mRNAs.</text>
</comment>
<keyword evidence="1" id="KW-0813">Transport</keyword>
<evidence type="ECO:0000313" key="4">
    <source>
        <dbReference type="Proteomes" id="UP001139887"/>
    </source>
</evidence>
<dbReference type="GO" id="GO:0005737">
    <property type="term" value="C:cytoplasm"/>
    <property type="evidence" value="ECO:0007669"/>
    <property type="project" value="UniProtKB-SubCell"/>
</dbReference>
<dbReference type="GO" id="GO:0006913">
    <property type="term" value="P:nucleocytoplasmic transport"/>
    <property type="evidence" value="ECO:0007669"/>
    <property type="project" value="UniProtKB-UniRule"/>
</dbReference>
<dbReference type="GO" id="GO:0015031">
    <property type="term" value="P:protein transport"/>
    <property type="evidence" value="ECO:0007669"/>
    <property type="project" value="UniProtKB-KW"/>
</dbReference>
<organism evidence="3 4">
    <name type="scientific">Coemansia brasiliensis</name>
    <dbReference type="NCBI Taxonomy" id="2650707"/>
    <lineage>
        <taxon>Eukaryota</taxon>
        <taxon>Fungi</taxon>
        <taxon>Fungi incertae sedis</taxon>
        <taxon>Zoopagomycota</taxon>
        <taxon>Kickxellomycotina</taxon>
        <taxon>Kickxellomycetes</taxon>
        <taxon>Kickxellales</taxon>
        <taxon>Kickxellaceae</taxon>
        <taxon>Coemansia</taxon>
    </lineage>
</organism>
<comment type="subcellular location">
    <subcellularLocation>
        <location evidence="1">Cytoplasm</location>
    </subcellularLocation>
    <subcellularLocation>
        <location evidence="1">Nucleus</location>
    </subcellularLocation>
</comment>
<comment type="caution">
    <text evidence="3">The sequence shown here is derived from an EMBL/GenBank/DDBJ whole genome shotgun (WGS) entry which is preliminary data.</text>
</comment>
<dbReference type="InterPro" id="IPR045875">
    <property type="entry name" value="NTF2"/>
</dbReference>
<proteinExistence type="predicted"/>
<dbReference type="PROSITE" id="PS50177">
    <property type="entry name" value="NTF2_DOMAIN"/>
    <property type="match status" value="1"/>
</dbReference>
<dbReference type="InterPro" id="IPR032710">
    <property type="entry name" value="NTF2-like_dom_sf"/>
</dbReference>
<evidence type="ECO:0000259" key="2">
    <source>
        <dbReference type="PROSITE" id="PS50177"/>
    </source>
</evidence>
<dbReference type="InterPro" id="IPR002075">
    <property type="entry name" value="NTF2_dom"/>
</dbReference>
<dbReference type="InterPro" id="IPR018222">
    <property type="entry name" value="Nuclear_transport_factor_2_euk"/>
</dbReference>
<name>A0A9W8M246_9FUNG</name>
<accession>A0A9W8M246</accession>
<dbReference type="Proteomes" id="UP001139887">
    <property type="component" value="Unassembled WGS sequence"/>
</dbReference>
<keyword evidence="1" id="KW-0653">Protein transport</keyword>
<feature type="domain" description="NTF2" evidence="2">
    <location>
        <begin position="16"/>
        <end position="125"/>
    </location>
</feature>
<keyword evidence="1" id="KW-0963">Cytoplasm</keyword>
<evidence type="ECO:0000313" key="3">
    <source>
        <dbReference type="EMBL" id="KAJ2851192.1"/>
    </source>
</evidence>
<protein>
    <recommendedName>
        <fullName evidence="1">Nuclear transport factor 2</fullName>
        <shortName evidence="1">NTF-2</shortName>
    </recommendedName>
</protein>
<dbReference type="SUPFAM" id="SSF54427">
    <property type="entry name" value="NTF2-like"/>
    <property type="match status" value="1"/>
</dbReference>
<dbReference type="Gene3D" id="3.10.450.50">
    <property type="match status" value="1"/>
</dbReference>
<sequence length="126" mass="14172">MGGVPTEQRISQAISHGEKFVDQYYKSFSKSVGKFYTPESRIIWNGQGFSGEQFTQVLPELQKTLLHFDVTSYDAQPLGPPSNSSLTMINVSGLVKIDRKKQFAQQFVVQKTGNLSYIVSDCFRLV</sequence>